<comment type="caution">
    <text evidence="2">The sequence shown here is derived from an EMBL/GenBank/DDBJ whole genome shotgun (WGS) entry which is preliminary data.</text>
</comment>
<dbReference type="AlphaFoldDB" id="A0A401YYW0"/>
<organism evidence="2 3">
    <name type="scientific">Embleya hyalina</name>
    <dbReference type="NCBI Taxonomy" id="516124"/>
    <lineage>
        <taxon>Bacteria</taxon>
        <taxon>Bacillati</taxon>
        <taxon>Actinomycetota</taxon>
        <taxon>Actinomycetes</taxon>
        <taxon>Kitasatosporales</taxon>
        <taxon>Streptomycetaceae</taxon>
        <taxon>Embleya</taxon>
    </lineage>
</organism>
<dbReference type="RefSeq" id="WP_170222326.1">
    <property type="nucleotide sequence ID" value="NZ_BIFH01000034.1"/>
</dbReference>
<keyword evidence="1" id="KW-0472">Membrane</keyword>
<keyword evidence="3" id="KW-1185">Reference proteome</keyword>
<evidence type="ECO:0000313" key="2">
    <source>
        <dbReference type="EMBL" id="GCD99685.1"/>
    </source>
</evidence>
<keyword evidence="1" id="KW-1133">Transmembrane helix</keyword>
<proteinExistence type="predicted"/>
<keyword evidence="1" id="KW-0812">Transmembrane</keyword>
<protein>
    <submittedName>
        <fullName evidence="2">Uncharacterized protein</fullName>
    </submittedName>
</protein>
<sequence>MSVNPDHGGNEPFDLRTLVLLTVAGAVVYASYRNSALGAAVGIGIAVLLALHNLVKRN</sequence>
<dbReference type="EMBL" id="BIFH01000034">
    <property type="protein sequence ID" value="GCD99685.1"/>
    <property type="molecule type" value="Genomic_DNA"/>
</dbReference>
<feature type="transmembrane region" description="Helical" evidence="1">
    <location>
        <begin position="36"/>
        <end position="55"/>
    </location>
</feature>
<evidence type="ECO:0000256" key="1">
    <source>
        <dbReference type="SAM" id="Phobius"/>
    </source>
</evidence>
<reference evidence="2 3" key="1">
    <citation type="submission" date="2018-12" db="EMBL/GenBank/DDBJ databases">
        <title>Draft genome sequence of Embleya hyalina NBRC 13850T.</title>
        <authorList>
            <person name="Komaki H."/>
            <person name="Hosoyama A."/>
            <person name="Kimura A."/>
            <person name="Ichikawa N."/>
            <person name="Tamura T."/>
        </authorList>
    </citation>
    <scope>NUCLEOTIDE SEQUENCE [LARGE SCALE GENOMIC DNA]</scope>
    <source>
        <strain evidence="2 3">NBRC 13850</strain>
    </source>
</reference>
<gene>
    <name evidence="2" type="ORF">EHYA_07407</name>
</gene>
<evidence type="ECO:0000313" key="3">
    <source>
        <dbReference type="Proteomes" id="UP000286931"/>
    </source>
</evidence>
<dbReference type="Proteomes" id="UP000286931">
    <property type="component" value="Unassembled WGS sequence"/>
</dbReference>
<name>A0A401YYW0_9ACTN</name>
<accession>A0A401YYW0</accession>